<reference evidence="1 2" key="1">
    <citation type="submission" date="2016-03" db="EMBL/GenBank/DDBJ databases">
        <title>Genome sequence of Variovorax paradoxus KB5.</title>
        <authorList>
            <person name="Jeong H."/>
            <person name="Hong C.E."/>
            <person name="Jo S.H."/>
            <person name="Park J.M."/>
        </authorList>
    </citation>
    <scope>NUCLEOTIDE SEQUENCE [LARGE SCALE GENOMIC DNA]</scope>
    <source>
        <strain evidence="1 2">KB5</strain>
    </source>
</reference>
<evidence type="ECO:0000313" key="1">
    <source>
        <dbReference type="EMBL" id="OAK63587.1"/>
    </source>
</evidence>
<sequence length="126" mass="13742">MFGNCQLMGMDFAIPDVCRTPVPFPFPNFGMGFMAIPNAWNILYMGMPAHNMATFIPITLGDQPGALGGMISQTFMQQARHITGAFTMLLKGTPATRMTSITTQNRCNIVGLRLVPSQFKVLILAA</sequence>
<dbReference type="CDD" id="cd14740">
    <property type="entry name" value="PAAR_4"/>
    <property type="match status" value="1"/>
</dbReference>
<proteinExistence type="predicted"/>
<gene>
    <name evidence="1" type="ORF">A3K87_15955</name>
</gene>
<comment type="caution">
    <text evidence="1">The sequence shown here is derived from an EMBL/GenBank/DDBJ whole genome shotgun (WGS) entry which is preliminary data.</text>
</comment>
<dbReference type="RefSeq" id="WP_081268122.1">
    <property type="nucleotide sequence ID" value="NZ_LVHG01000044.1"/>
</dbReference>
<dbReference type="Proteomes" id="UP000077852">
    <property type="component" value="Unassembled WGS sequence"/>
</dbReference>
<evidence type="ECO:0000313" key="2">
    <source>
        <dbReference type="Proteomes" id="UP000077852"/>
    </source>
</evidence>
<dbReference type="Pfam" id="PF13665">
    <property type="entry name" value="Tox-PAAR-like"/>
    <property type="match status" value="1"/>
</dbReference>
<name>A0AA91DNI8_VARPD</name>
<dbReference type="AlphaFoldDB" id="A0AA91DNI8"/>
<protein>
    <submittedName>
        <fullName evidence="1">Type VI secretion protein</fullName>
    </submittedName>
</protein>
<accession>A0AA91DNI8</accession>
<dbReference type="EMBL" id="LVHG01000044">
    <property type="protein sequence ID" value="OAK63587.1"/>
    <property type="molecule type" value="Genomic_DNA"/>
</dbReference>
<organism evidence="1 2">
    <name type="scientific">Variovorax paradoxus</name>
    <dbReference type="NCBI Taxonomy" id="34073"/>
    <lineage>
        <taxon>Bacteria</taxon>
        <taxon>Pseudomonadati</taxon>
        <taxon>Pseudomonadota</taxon>
        <taxon>Betaproteobacteria</taxon>
        <taxon>Burkholderiales</taxon>
        <taxon>Comamonadaceae</taxon>
        <taxon>Variovorax</taxon>
    </lineage>
</organism>